<evidence type="ECO:0000313" key="2">
    <source>
        <dbReference type="EMBL" id="CAA9248228.1"/>
    </source>
</evidence>
<reference evidence="2" key="1">
    <citation type="submission" date="2020-02" db="EMBL/GenBank/DDBJ databases">
        <authorList>
            <person name="Meier V. D."/>
        </authorList>
    </citation>
    <scope>NUCLEOTIDE SEQUENCE</scope>
    <source>
        <strain evidence="2">AVDCRST_MAG20</strain>
    </source>
</reference>
<protein>
    <submittedName>
        <fullName evidence="2">Arsenical pump-driving ATPase TEMP</fullName>
        <ecNumber evidence="2">3.6.3.16</ecNumber>
    </submittedName>
</protein>
<dbReference type="PANTHER" id="PTHR10803:SF26">
    <property type="entry name" value="ANION TRANSPORTER ATPASE-RELATED"/>
    <property type="match status" value="1"/>
</dbReference>
<dbReference type="Pfam" id="PF02374">
    <property type="entry name" value="ArsA_ATPase"/>
    <property type="match status" value="1"/>
</dbReference>
<dbReference type="PANTHER" id="PTHR10803">
    <property type="entry name" value="ARSENICAL PUMP-DRIVING ATPASE ARSENITE-TRANSLOCATING ATPASE"/>
    <property type="match status" value="1"/>
</dbReference>
<organism evidence="2">
    <name type="scientific">uncultured Acidimicrobiales bacterium</name>
    <dbReference type="NCBI Taxonomy" id="310071"/>
    <lineage>
        <taxon>Bacteria</taxon>
        <taxon>Bacillati</taxon>
        <taxon>Actinomycetota</taxon>
        <taxon>Acidimicrobiia</taxon>
        <taxon>Acidimicrobiales</taxon>
        <taxon>environmental samples</taxon>
    </lineage>
</organism>
<dbReference type="GO" id="GO:0016887">
    <property type="term" value="F:ATP hydrolysis activity"/>
    <property type="evidence" value="ECO:0007669"/>
    <property type="project" value="InterPro"/>
</dbReference>
<dbReference type="InterPro" id="IPR025723">
    <property type="entry name" value="ArsA/GET3_ATPase-like"/>
</dbReference>
<dbReference type="EMBL" id="CADCSY010000092">
    <property type="protein sequence ID" value="CAA9248228.1"/>
    <property type="molecule type" value="Genomic_DNA"/>
</dbReference>
<dbReference type="EC" id="3.6.3.16" evidence="2"/>
<dbReference type="Gene3D" id="3.40.50.300">
    <property type="entry name" value="P-loop containing nucleotide triphosphate hydrolases"/>
    <property type="match status" value="1"/>
</dbReference>
<dbReference type="InterPro" id="IPR016300">
    <property type="entry name" value="ATPase_ArsA/GET3"/>
</dbReference>
<keyword evidence="2" id="KW-0378">Hydrolase</keyword>
<sequence length="389" mass="42583">MSARRGGEAATLDQLLAAKEIVVTCGSGGVGKTTTAAALGTMAAVHLGGKVLVLTVDPARRLASAMGLERFGNVEVQVSPETFAAAGLEPRGELWAAMLDTKQSWDDLIRRHAPDAKTRDAILANPLYQNVTGKFVQSHDYIAMERLYELHTSGVYDLIIVDTPPTRNALDFLQAPERMAEFFSSRLLRWLLAPYRSRFVNAASRPFYQVADRILGSAFLQDIAEFFILFQSMYDGFVQRARAVERVLEERRTTFVVVSTLEASPAHEADFFIRALAERRLHLGALVLNKVLPAYLLDPDATRSATRLSADASAVAATVPAAVGEEAMVARVLKEVGDSFLHFQVAAKREATQRAELGSAPEVVASVPYFDTDIFDLAGLARVGEQLWR</sequence>
<name>A0A6J4IBU3_9ACTN</name>
<proteinExistence type="predicted"/>
<feature type="domain" description="ArsA/GET3 Anion-transporting ATPase-like" evidence="1">
    <location>
        <begin position="20"/>
        <end position="295"/>
    </location>
</feature>
<dbReference type="GO" id="GO:0005524">
    <property type="term" value="F:ATP binding"/>
    <property type="evidence" value="ECO:0007669"/>
    <property type="project" value="InterPro"/>
</dbReference>
<accession>A0A6J4IBU3</accession>
<dbReference type="AlphaFoldDB" id="A0A6J4IBU3"/>
<dbReference type="InterPro" id="IPR027417">
    <property type="entry name" value="P-loop_NTPase"/>
</dbReference>
<evidence type="ECO:0000259" key="1">
    <source>
        <dbReference type="Pfam" id="PF02374"/>
    </source>
</evidence>
<gene>
    <name evidence="2" type="ORF">AVDCRST_MAG20-2216</name>
</gene>
<dbReference type="SUPFAM" id="SSF52540">
    <property type="entry name" value="P-loop containing nucleoside triphosphate hydrolases"/>
    <property type="match status" value="1"/>
</dbReference>